<dbReference type="PIRSF" id="PIRSF006755">
    <property type="entry name" value="DTB_synth"/>
    <property type="match status" value="1"/>
</dbReference>
<comment type="catalytic activity">
    <reaction evidence="9">
        <text>(7R,8S)-7,8-diammoniononanoate + CO2 + ATP = (4R,5S)-dethiobiotin + ADP + phosphate + 3 H(+)</text>
        <dbReference type="Rhea" id="RHEA:15805"/>
        <dbReference type="ChEBI" id="CHEBI:15378"/>
        <dbReference type="ChEBI" id="CHEBI:16526"/>
        <dbReference type="ChEBI" id="CHEBI:30616"/>
        <dbReference type="ChEBI" id="CHEBI:43474"/>
        <dbReference type="ChEBI" id="CHEBI:149469"/>
        <dbReference type="ChEBI" id="CHEBI:149473"/>
        <dbReference type="ChEBI" id="CHEBI:456216"/>
        <dbReference type="EC" id="6.3.3.3"/>
    </reaction>
</comment>
<comment type="subunit">
    <text evidence="9">Homodimer.</text>
</comment>
<evidence type="ECO:0000313" key="11">
    <source>
        <dbReference type="Proteomes" id="UP001342826"/>
    </source>
</evidence>
<feature type="binding site" evidence="9">
    <location>
        <position position="54"/>
    </location>
    <ligand>
        <name>ATP</name>
        <dbReference type="ChEBI" id="CHEBI:30616"/>
    </ligand>
</feature>
<dbReference type="HAMAP" id="MF_00336">
    <property type="entry name" value="BioD"/>
    <property type="match status" value="1"/>
</dbReference>
<evidence type="ECO:0000256" key="7">
    <source>
        <dbReference type="ARBA" id="ARBA00022842"/>
    </source>
</evidence>
<comment type="pathway">
    <text evidence="9">Cofactor biosynthesis; biotin biosynthesis; biotin from 7,8-diaminononanoate: step 1/2.</text>
</comment>
<evidence type="ECO:0000313" key="10">
    <source>
        <dbReference type="EMBL" id="MED4401965.1"/>
    </source>
</evidence>
<feature type="active site" evidence="9">
    <location>
        <position position="37"/>
    </location>
</feature>
<keyword evidence="7 9" id="KW-0460">Magnesium</keyword>
<evidence type="ECO:0000256" key="3">
    <source>
        <dbReference type="ARBA" id="ARBA00022723"/>
    </source>
</evidence>
<feature type="binding site" evidence="9">
    <location>
        <position position="114"/>
    </location>
    <ligand>
        <name>Mg(2+)</name>
        <dbReference type="ChEBI" id="CHEBI:18420"/>
    </ligand>
</feature>
<dbReference type="NCBIfam" id="TIGR00347">
    <property type="entry name" value="bioD"/>
    <property type="match status" value="1"/>
</dbReference>
<comment type="similarity">
    <text evidence="9">Belongs to the dethiobiotin synthetase family.</text>
</comment>
<name>A0ABU6NYL4_9BACI</name>
<organism evidence="10 11">
    <name type="scientific">Metabacillus fastidiosus</name>
    <dbReference type="NCBI Taxonomy" id="1458"/>
    <lineage>
        <taxon>Bacteria</taxon>
        <taxon>Bacillati</taxon>
        <taxon>Bacillota</taxon>
        <taxon>Bacilli</taxon>
        <taxon>Bacillales</taxon>
        <taxon>Bacillaceae</taxon>
        <taxon>Metabacillus</taxon>
    </lineage>
</organism>
<sequence>MVSLFIAGTDTDVGKTVVTALLTAYFHKKGEKVIPYKPVQSGALEVEGKLVAPDIQIYKQALPELNEKAINTYLLKKASSPHLAAREENIHIYPSVIIEHIKLLEKEHDIVLVEGAGGLIVPLSDDGYSIIHLIKDANIPVLLVARAGLGTINHTILSVMAMREAGIKVAGIIMNRVTKGDQLIEQDNRKMIEKITNIPVFGVVPYIENVEKLFQDDDLLNEILSSLQLKEIRI</sequence>
<keyword evidence="5 9" id="KW-0093">Biotin biosynthesis</keyword>
<evidence type="ECO:0000256" key="5">
    <source>
        <dbReference type="ARBA" id="ARBA00022756"/>
    </source>
</evidence>
<keyword evidence="6 9" id="KW-0067">ATP-binding</keyword>
<feature type="binding site" evidence="9">
    <location>
        <position position="54"/>
    </location>
    <ligand>
        <name>Mg(2+)</name>
        <dbReference type="ChEBI" id="CHEBI:18420"/>
    </ligand>
</feature>
<keyword evidence="2 9" id="KW-0436">Ligase</keyword>
<reference evidence="10 11" key="1">
    <citation type="submission" date="2023-03" db="EMBL/GenBank/DDBJ databases">
        <title>Bacillus Genome Sequencing.</title>
        <authorList>
            <person name="Dunlap C."/>
        </authorList>
    </citation>
    <scope>NUCLEOTIDE SEQUENCE [LARGE SCALE GENOMIC DNA]</scope>
    <source>
        <strain evidence="10 11">NRS-1717</strain>
    </source>
</reference>
<evidence type="ECO:0000256" key="8">
    <source>
        <dbReference type="ARBA" id="ARBA00047386"/>
    </source>
</evidence>
<feature type="binding site" evidence="9">
    <location>
        <begin position="12"/>
        <end position="17"/>
    </location>
    <ligand>
        <name>ATP</name>
        <dbReference type="ChEBI" id="CHEBI:30616"/>
    </ligand>
</feature>
<dbReference type="Pfam" id="PF13500">
    <property type="entry name" value="AAA_26"/>
    <property type="match status" value="1"/>
</dbReference>
<keyword evidence="4 9" id="KW-0547">Nucleotide-binding</keyword>
<dbReference type="EMBL" id="JARTFS010000008">
    <property type="protein sequence ID" value="MED4401965.1"/>
    <property type="molecule type" value="Genomic_DNA"/>
</dbReference>
<evidence type="ECO:0000256" key="1">
    <source>
        <dbReference type="ARBA" id="ARBA00022490"/>
    </source>
</evidence>
<accession>A0ABU6NYL4</accession>
<protein>
    <recommendedName>
        <fullName evidence="9">ATP-dependent dethiobiotin synthetase BioD</fullName>
        <ecNumber evidence="9">6.3.3.3</ecNumber>
    </recommendedName>
    <alternativeName>
        <fullName evidence="9">DTB synthetase</fullName>
        <shortName evidence="9">DTBS</shortName>
    </alternativeName>
    <alternativeName>
        <fullName evidence="9">Dethiobiotin synthase</fullName>
    </alternativeName>
</protein>
<keyword evidence="3 9" id="KW-0479">Metal-binding</keyword>
<evidence type="ECO:0000256" key="4">
    <source>
        <dbReference type="ARBA" id="ARBA00022741"/>
    </source>
</evidence>
<evidence type="ECO:0000256" key="9">
    <source>
        <dbReference type="HAMAP-Rule" id="MF_00336"/>
    </source>
</evidence>
<dbReference type="RefSeq" id="WP_066228934.1">
    <property type="nucleotide sequence ID" value="NZ_JARTFQ010000002.1"/>
</dbReference>
<keyword evidence="11" id="KW-1185">Reference proteome</keyword>
<comment type="catalytic activity">
    <reaction evidence="8">
        <text>(7R,8S)-8-amino-7-(carboxyamino)nonanoate + ATP = (4R,5S)-dethiobiotin + ADP + phosphate + H(+)</text>
        <dbReference type="Rhea" id="RHEA:63684"/>
        <dbReference type="ChEBI" id="CHEBI:15378"/>
        <dbReference type="ChEBI" id="CHEBI:30616"/>
        <dbReference type="ChEBI" id="CHEBI:43474"/>
        <dbReference type="ChEBI" id="CHEBI:149470"/>
        <dbReference type="ChEBI" id="CHEBI:149473"/>
        <dbReference type="ChEBI" id="CHEBI:456216"/>
    </reaction>
</comment>
<comment type="caution">
    <text evidence="9">Lacks conserved residue(s) required for the propagation of feature annotation.</text>
</comment>
<gene>
    <name evidence="9 10" type="primary">bioD</name>
    <name evidence="10" type="ORF">P9271_11615</name>
</gene>
<feature type="binding site" evidence="9">
    <location>
        <position position="16"/>
    </location>
    <ligand>
        <name>Mg(2+)</name>
        <dbReference type="ChEBI" id="CHEBI:18420"/>
    </ligand>
</feature>
<dbReference type="InterPro" id="IPR027417">
    <property type="entry name" value="P-loop_NTPase"/>
</dbReference>
<dbReference type="SUPFAM" id="SSF52540">
    <property type="entry name" value="P-loop containing nucleoside triphosphate hydrolases"/>
    <property type="match status" value="1"/>
</dbReference>
<dbReference type="Proteomes" id="UP001342826">
    <property type="component" value="Unassembled WGS sequence"/>
</dbReference>
<dbReference type="CDD" id="cd03109">
    <property type="entry name" value="DTBS"/>
    <property type="match status" value="1"/>
</dbReference>
<dbReference type="EC" id="6.3.3.3" evidence="9"/>
<comment type="function">
    <text evidence="9">Catalyzes a mechanistically unusual reaction, the ATP-dependent insertion of CO2 between the N7 and N8 nitrogen atoms of 7,8-diaminopelargonic acid (DAPA, also called 7,8-diammoniononanoate) to form a ureido ring.</text>
</comment>
<evidence type="ECO:0000256" key="2">
    <source>
        <dbReference type="ARBA" id="ARBA00022598"/>
    </source>
</evidence>
<comment type="caution">
    <text evidence="10">The sequence shown here is derived from an EMBL/GenBank/DDBJ whole genome shotgun (WGS) entry which is preliminary data.</text>
</comment>
<dbReference type="InterPro" id="IPR004472">
    <property type="entry name" value="DTB_synth_BioD"/>
</dbReference>
<dbReference type="GO" id="GO:0004141">
    <property type="term" value="F:dethiobiotin synthase activity"/>
    <property type="evidence" value="ECO:0007669"/>
    <property type="project" value="UniProtKB-EC"/>
</dbReference>
<feature type="binding site" evidence="9">
    <location>
        <begin position="114"/>
        <end position="117"/>
    </location>
    <ligand>
        <name>ATP</name>
        <dbReference type="ChEBI" id="CHEBI:30616"/>
    </ligand>
</feature>
<comment type="subcellular location">
    <subcellularLocation>
        <location evidence="9">Cytoplasm</location>
    </subcellularLocation>
</comment>
<evidence type="ECO:0000256" key="6">
    <source>
        <dbReference type="ARBA" id="ARBA00022840"/>
    </source>
</evidence>
<feature type="binding site" evidence="9">
    <location>
        <begin position="205"/>
        <end position="207"/>
    </location>
    <ligand>
        <name>ATP</name>
        <dbReference type="ChEBI" id="CHEBI:30616"/>
    </ligand>
</feature>
<feature type="binding site" evidence="9">
    <location>
        <position position="41"/>
    </location>
    <ligand>
        <name>substrate</name>
    </ligand>
</feature>
<comment type="cofactor">
    <cofactor evidence="9">
        <name>Mg(2+)</name>
        <dbReference type="ChEBI" id="CHEBI:18420"/>
    </cofactor>
</comment>
<keyword evidence="1 9" id="KW-0963">Cytoplasm</keyword>
<dbReference type="PANTHER" id="PTHR43210:SF2">
    <property type="entry name" value="ATP-DEPENDENT DETHIOBIOTIN SYNTHETASE BIOD 2"/>
    <property type="match status" value="1"/>
</dbReference>
<feature type="binding site" evidence="9">
    <location>
        <begin position="175"/>
        <end position="176"/>
    </location>
    <ligand>
        <name>ATP</name>
        <dbReference type="ChEBI" id="CHEBI:30616"/>
    </ligand>
</feature>
<dbReference type="GeneID" id="301140984"/>
<proteinExistence type="inferred from homology"/>
<dbReference type="Gene3D" id="3.40.50.300">
    <property type="entry name" value="P-loop containing nucleotide triphosphate hydrolases"/>
    <property type="match status" value="1"/>
</dbReference>
<dbReference type="PANTHER" id="PTHR43210">
    <property type="entry name" value="DETHIOBIOTIN SYNTHETASE"/>
    <property type="match status" value="1"/>
</dbReference>